<dbReference type="Proteomes" id="UP001590950">
    <property type="component" value="Unassembled WGS sequence"/>
</dbReference>
<evidence type="ECO:0000256" key="5">
    <source>
        <dbReference type="ARBA" id="ARBA00023136"/>
    </source>
</evidence>
<accession>A0ABR4A6V3</accession>
<evidence type="ECO:0000256" key="1">
    <source>
        <dbReference type="ARBA" id="ARBA00004141"/>
    </source>
</evidence>
<feature type="transmembrane region" description="Helical" evidence="7">
    <location>
        <begin position="416"/>
        <end position="434"/>
    </location>
</feature>
<dbReference type="PANTHER" id="PTHR43791">
    <property type="entry name" value="PERMEASE-RELATED"/>
    <property type="match status" value="1"/>
</dbReference>
<keyword evidence="5 7" id="KW-0472">Membrane</keyword>
<dbReference type="InterPro" id="IPR036259">
    <property type="entry name" value="MFS_trans_sf"/>
</dbReference>
<sequence>MKHTQAVYPLTIYGSWLLRCSQYRQAKLVSAVLAVNLECGVQRCSSVSDRKITTLIQQYTMRFHKKHTESPDHSLDDKEQYGNKNYDPDIPRADAEYDDDLGVPCPPHTTQRRLVTKIDLRVIPVLSILYLLAFLDRTNIANASVFGLQKDLKLTGTQYNTALTIFFVPYILFEIPSNVILKRLKPHVWLSLCMFGFGLVTICQGLVTSWSGLLATRFFLGLTETGMFPGSFYLIGMWYKRSEAQKRYSFFFGSTSLAGAFGGLLASAIGKMSGTRGYLGWRWIFILEGLLTCVVAFALYFIIPDFPEEAKWLREDERAYVRARLRKDQGRSARERRITFKDVINCFKDFKFFIGAFMYFGLIVPAYGYAFFAPGIIKTYGYSQIGTQLHSVPPWAASFTFALIIAFFSDFFKHRFLFTIIPIAMAIAGFSILLTHHKNTHLEYGALFLVTMGTYSALPVTVCWFNLNLGGHHRRAVGTAWQIGFGNIGGIIATYSFLAKDAPQFRPGYKICIGFSCLSAAACCLYAISLTIQNRNRDKAGTDLGLTEFEKTEKGDLSPDYRYLL</sequence>
<protein>
    <recommendedName>
        <fullName evidence="8">Major facilitator superfamily (MFS) profile domain-containing protein</fullName>
    </recommendedName>
</protein>
<dbReference type="SUPFAM" id="SSF103473">
    <property type="entry name" value="MFS general substrate transporter"/>
    <property type="match status" value="1"/>
</dbReference>
<dbReference type="PANTHER" id="PTHR43791:SF46">
    <property type="entry name" value="MAJOR FACILITATOR SUPERFAMILY (MFS) PROFILE DOMAIN-CONTAINING PROTEIN-RELATED"/>
    <property type="match status" value="1"/>
</dbReference>
<feature type="transmembrane region" description="Helical" evidence="7">
    <location>
        <begin position="511"/>
        <end position="532"/>
    </location>
</feature>
<feature type="transmembrane region" description="Helical" evidence="7">
    <location>
        <begin position="281"/>
        <end position="303"/>
    </location>
</feature>
<feature type="transmembrane region" description="Helical" evidence="7">
    <location>
        <begin position="162"/>
        <end position="181"/>
    </location>
</feature>
<feature type="transmembrane region" description="Helical" evidence="7">
    <location>
        <begin position="446"/>
        <end position="467"/>
    </location>
</feature>
<evidence type="ECO:0000259" key="8">
    <source>
        <dbReference type="PROSITE" id="PS50850"/>
    </source>
</evidence>
<keyword evidence="4 7" id="KW-1133">Transmembrane helix</keyword>
<name>A0ABR4A6V3_9LECA</name>
<evidence type="ECO:0000256" key="4">
    <source>
        <dbReference type="ARBA" id="ARBA00022989"/>
    </source>
</evidence>
<evidence type="ECO:0000256" key="2">
    <source>
        <dbReference type="ARBA" id="ARBA00022448"/>
    </source>
</evidence>
<feature type="transmembrane region" description="Helical" evidence="7">
    <location>
        <begin position="213"/>
        <end position="236"/>
    </location>
</feature>
<feature type="transmembrane region" description="Helical" evidence="7">
    <location>
        <begin position="188"/>
        <end position="207"/>
    </location>
</feature>
<feature type="transmembrane region" description="Helical" evidence="7">
    <location>
        <begin position="248"/>
        <end position="269"/>
    </location>
</feature>
<proteinExistence type="predicted"/>
<feature type="compositionally biased region" description="Basic and acidic residues" evidence="6">
    <location>
        <begin position="68"/>
        <end position="86"/>
    </location>
</feature>
<reference evidence="9 10" key="1">
    <citation type="submission" date="2024-09" db="EMBL/GenBank/DDBJ databases">
        <title>Rethinking Asexuality: The Enigmatic Case of Functional Sexual Genes in Lepraria (Stereocaulaceae).</title>
        <authorList>
            <person name="Doellman M."/>
            <person name="Sun Y."/>
            <person name="Barcenas-Pena A."/>
            <person name="Lumbsch H.T."/>
            <person name="Grewe F."/>
        </authorList>
    </citation>
    <scope>NUCLEOTIDE SEQUENCE [LARGE SCALE GENOMIC DNA]</scope>
    <source>
        <strain evidence="9 10">Mercado 3170</strain>
    </source>
</reference>
<dbReference type="InterPro" id="IPR011701">
    <property type="entry name" value="MFS"/>
</dbReference>
<dbReference type="EMBL" id="JBEFKJ010000022">
    <property type="protein sequence ID" value="KAL2040127.1"/>
    <property type="molecule type" value="Genomic_DNA"/>
</dbReference>
<dbReference type="InterPro" id="IPR020846">
    <property type="entry name" value="MFS_dom"/>
</dbReference>
<feature type="transmembrane region" description="Helical" evidence="7">
    <location>
        <begin position="479"/>
        <end position="499"/>
    </location>
</feature>
<evidence type="ECO:0000256" key="7">
    <source>
        <dbReference type="SAM" id="Phobius"/>
    </source>
</evidence>
<dbReference type="Pfam" id="PF07690">
    <property type="entry name" value="MFS_1"/>
    <property type="match status" value="1"/>
</dbReference>
<keyword evidence="3 7" id="KW-0812">Transmembrane</keyword>
<evidence type="ECO:0000256" key="3">
    <source>
        <dbReference type="ARBA" id="ARBA00022692"/>
    </source>
</evidence>
<evidence type="ECO:0000256" key="6">
    <source>
        <dbReference type="SAM" id="MobiDB-lite"/>
    </source>
</evidence>
<evidence type="ECO:0000313" key="9">
    <source>
        <dbReference type="EMBL" id="KAL2040127.1"/>
    </source>
</evidence>
<dbReference type="PROSITE" id="PS50850">
    <property type="entry name" value="MFS"/>
    <property type="match status" value="1"/>
</dbReference>
<organism evidence="9 10">
    <name type="scientific">Stereocaulon virgatum</name>
    <dbReference type="NCBI Taxonomy" id="373712"/>
    <lineage>
        <taxon>Eukaryota</taxon>
        <taxon>Fungi</taxon>
        <taxon>Dikarya</taxon>
        <taxon>Ascomycota</taxon>
        <taxon>Pezizomycotina</taxon>
        <taxon>Lecanoromycetes</taxon>
        <taxon>OSLEUM clade</taxon>
        <taxon>Lecanoromycetidae</taxon>
        <taxon>Lecanorales</taxon>
        <taxon>Lecanorineae</taxon>
        <taxon>Stereocaulaceae</taxon>
        <taxon>Stereocaulon</taxon>
    </lineage>
</organism>
<feature type="transmembrane region" description="Helical" evidence="7">
    <location>
        <begin position="392"/>
        <end position="409"/>
    </location>
</feature>
<evidence type="ECO:0000313" key="10">
    <source>
        <dbReference type="Proteomes" id="UP001590950"/>
    </source>
</evidence>
<keyword evidence="10" id="KW-1185">Reference proteome</keyword>
<feature type="domain" description="Major facilitator superfamily (MFS) profile" evidence="8">
    <location>
        <begin position="122"/>
        <end position="539"/>
    </location>
</feature>
<feature type="transmembrane region" description="Helical" evidence="7">
    <location>
        <begin position="350"/>
        <end position="372"/>
    </location>
</feature>
<comment type="caution">
    <text evidence="9">The sequence shown here is derived from an EMBL/GenBank/DDBJ whole genome shotgun (WGS) entry which is preliminary data.</text>
</comment>
<feature type="transmembrane region" description="Helical" evidence="7">
    <location>
        <begin position="118"/>
        <end position="135"/>
    </location>
</feature>
<gene>
    <name evidence="9" type="ORF">N7G274_007030</name>
</gene>
<keyword evidence="2" id="KW-0813">Transport</keyword>
<dbReference type="Gene3D" id="1.20.1250.20">
    <property type="entry name" value="MFS general substrate transporter like domains"/>
    <property type="match status" value="2"/>
</dbReference>
<feature type="region of interest" description="Disordered" evidence="6">
    <location>
        <begin position="67"/>
        <end position="86"/>
    </location>
</feature>
<comment type="subcellular location">
    <subcellularLocation>
        <location evidence="1">Membrane</location>
        <topology evidence="1">Multi-pass membrane protein</topology>
    </subcellularLocation>
</comment>